<dbReference type="EMBL" id="JACVXA010000044">
    <property type="protein sequence ID" value="MBE3639316.1"/>
    <property type="molecule type" value="Genomic_DNA"/>
</dbReference>
<feature type="transmembrane region" description="Helical" evidence="9">
    <location>
        <begin position="536"/>
        <end position="554"/>
    </location>
</feature>
<keyword evidence="4" id="KW-1003">Cell membrane</keyword>
<keyword evidence="12" id="KW-1185">Reference proteome</keyword>
<feature type="transmembrane region" description="Helical" evidence="9">
    <location>
        <begin position="371"/>
        <end position="390"/>
    </location>
</feature>
<evidence type="ECO:0000256" key="9">
    <source>
        <dbReference type="RuleBase" id="RU364070"/>
    </source>
</evidence>
<dbReference type="PANTHER" id="PTHR32063:SF76">
    <property type="entry name" value="EFFLUX PUMP MEMBRANE TRANSPORTER"/>
    <property type="match status" value="1"/>
</dbReference>
<feature type="transmembrane region" description="Helical" evidence="9">
    <location>
        <begin position="872"/>
        <end position="890"/>
    </location>
</feature>
<dbReference type="NCBIfam" id="TIGR00915">
    <property type="entry name" value="2A0602"/>
    <property type="match status" value="1"/>
</dbReference>
<keyword evidence="5 9" id="KW-0997">Cell inner membrane</keyword>
<keyword evidence="6 9" id="KW-0812">Transmembrane</keyword>
<dbReference type="SUPFAM" id="SSF82714">
    <property type="entry name" value="Multidrug efflux transporter AcrB TolC docking domain, DN and DC subdomains"/>
    <property type="match status" value="2"/>
</dbReference>
<evidence type="ECO:0000256" key="6">
    <source>
        <dbReference type="ARBA" id="ARBA00022692"/>
    </source>
</evidence>
<dbReference type="Gene3D" id="3.30.2090.10">
    <property type="entry name" value="Multidrug efflux transporter AcrB TolC docking domain, DN and DC subdomains"/>
    <property type="match status" value="2"/>
</dbReference>
<dbReference type="GO" id="GO:0042910">
    <property type="term" value="F:xenobiotic transmembrane transporter activity"/>
    <property type="evidence" value="ECO:0007669"/>
    <property type="project" value="TreeGrafter"/>
</dbReference>
<dbReference type="Gene3D" id="1.20.1640.10">
    <property type="entry name" value="Multidrug efflux transporter AcrB transmembrane domain"/>
    <property type="match status" value="2"/>
</dbReference>
<reference evidence="11" key="1">
    <citation type="submission" date="2020-09" db="EMBL/GenBank/DDBJ databases">
        <title>A novel bacterium of genus Mangrovicoccus, isolated from South China Sea.</title>
        <authorList>
            <person name="Huang H."/>
            <person name="Mo K."/>
            <person name="Hu Y."/>
        </authorList>
    </citation>
    <scope>NUCLEOTIDE SEQUENCE</scope>
    <source>
        <strain evidence="11">HB182678</strain>
    </source>
</reference>
<dbReference type="PROSITE" id="PS50156">
    <property type="entry name" value="SSD"/>
    <property type="match status" value="1"/>
</dbReference>
<keyword evidence="3 9" id="KW-0813">Transport</keyword>
<dbReference type="Gene3D" id="3.30.70.1440">
    <property type="entry name" value="Multidrug efflux transporter AcrB pore domain"/>
    <property type="match status" value="1"/>
</dbReference>
<dbReference type="Gene3D" id="3.30.70.1430">
    <property type="entry name" value="Multidrug efflux transporter AcrB pore domain"/>
    <property type="match status" value="2"/>
</dbReference>
<evidence type="ECO:0000259" key="10">
    <source>
        <dbReference type="PROSITE" id="PS50156"/>
    </source>
</evidence>
<feature type="transmembrane region" description="Helical" evidence="9">
    <location>
        <begin position="445"/>
        <end position="470"/>
    </location>
</feature>
<dbReference type="RefSeq" id="WP_193183860.1">
    <property type="nucleotide sequence ID" value="NZ_JACVXA010000044.1"/>
</dbReference>
<evidence type="ECO:0000313" key="11">
    <source>
        <dbReference type="EMBL" id="MBE3639316.1"/>
    </source>
</evidence>
<dbReference type="InterPro" id="IPR000731">
    <property type="entry name" value="SSD"/>
</dbReference>
<name>A0A8J7CKW4_9RHOB</name>
<organism evidence="11 12">
    <name type="scientific">Mangrovicoccus algicola</name>
    <dbReference type="NCBI Taxonomy" id="2771008"/>
    <lineage>
        <taxon>Bacteria</taxon>
        <taxon>Pseudomonadati</taxon>
        <taxon>Pseudomonadota</taxon>
        <taxon>Alphaproteobacteria</taxon>
        <taxon>Rhodobacterales</taxon>
        <taxon>Paracoccaceae</taxon>
        <taxon>Mangrovicoccus</taxon>
    </lineage>
</organism>
<comment type="caution">
    <text evidence="11">The sequence shown here is derived from an EMBL/GenBank/DDBJ whole genome shotgun (WGS) entry which is preliminary data.</text>
</comment>
<dbReference type="InterPro" id="IPR027463">
    <property type="entry name" value="AcrB_DN_DC_subdom"/>
</dbReference>
<dbReference type="GO" id="GO:0009636">
    <property type="term" value="P:response to toxic substance"/>
    <property type="evidence" value="ECO:0007669"/>
    <property type="project" value="UniProtKB-ARBA"/>
</dbReference>
<evidence type="ECO:0000313" key="12">
    <source>
        <dbReference type="Proteomes" id="UP000609121"/>
    </source>
</evidence>
<dbReference type="SUPFAM" id="SSF82693">
    <property type="entry name" value="Multidrug efflux transporter AcrB pore domain, PN1, PN2, PC1 and PC2 subdomains"/>
    <property type="match status" value="4"/>
</dbReference>
<evidence type="ECO:0000256" key="3">
    <source>
        <dbReference type="ARBA" id="ARBA00022448"/>
    </source>
</evidence>
<dbReference type="Pfam" id="PF00873">
    <property type="entry name" value="ACR_tran"/>
    <property type="match status" value="1"/>
</dbReference>
<dbReference type="NCBIfam" id="NF000282">
    <property type="entry name" value="RND_permease_1"/>
    <property type="match status" value="1"/>
</dbReference>
<gene>
    <name evidence="11" type="ORF">ICN82_14040</name>
</gene>
<dbReference type="FunFam" id="1.20.1640.10:FF:000001">
    <property type="entry name" value="Efflux pump membrane transporter"/>
    <property type="match status" value="1"/>
</dbReference>
<proteinExistence type="inferred from homology"/>
<dbReference type="PANTHER" id="PTHR32063">
    <property type="match status" value="1"/>
</dbReference>
<dbReference type="GO" id="GO:0015562">
    <property type="term" value="F:efflux transmembrane transporter activity"/>
    <property type="evidence" value="ECO:0007669"/>
    <property type="project" value="InterPro"/>
</dbReference>
<keyword evidence="7 9" id="KW-1133">Transmembrane helix</keyword>
<protein>
    <recommendedName>
        <fullName evidence="9">Efflux pump membrane transporter</fullName>
    </recommendedName>
</protein>
<sequence>MISQVFIDRPRLAAVISIVLTLAGLISLSRLPVEQFPDIVPPVVSVSAMYPGADAETVEATVAQAIEEQVNGVEDMLYMKSTSGSDGSYSLSVTFAVGSDPDINTVNVQNRVALAEATLPDEVTRSGVSVKKASNGMLLSLAIYSPEGTYDDLFLSNYATINVLDAIKRVPGVGDATLFGTRDYSMRISLDTDRLTQLGLTPGDVTAAIRAQNTQAAIGRVGAQPMTDDPLFQLNLTTTGRLADPAEFGGIVLRANPDGSFLRVRDVATVSLGAQNYDTSARLNGAQTVMIGVYQSPGANALQAAEGVMAEMDRAAADFPQDVAYSVVYDTTEFILDSVHEVQKTLIEAFLLVVLVVFVFLGNWRATLIPLVAVPVSLVATFAVMLAMGFTLNTVSLLALVLAIGIVVDDAIVVVENVERIMEENPELSGHQAASLAMRQITGPIIATAAVLLSVFVPVAFIPGITGALFQQFAVAVSVSMVISAVNALTLSPALAAILLRPHQGPRHGVMAWISGRIDRARDGYARIAHAIARRAVLGLVLLGAALAGTGWIITKVPGGFLPAEDQGAFFTEVRLPEGASLNRTEAALEEVQTILSGLPGVADVISIGGYSMLDGAAKSSSGFLIARMAPFAERPDPEQSVFAAIQSAMVQAYPIREAQVFAFNLPPIIGLGTGSGFEYMLLDTQGRSPQELSQVATGLTLAAAQDPRLSATYTTFSANTPQLFLDIDREKLQSLGVSVDDLFAALQGTLGSVYVNDFTLFGRSWQVTLQAQQSDRASVDDIGRIHLRNAAGEMVPVAAVATAQYITGPAAIVRYNNFRALTMNGGPAGDVSSGEALAAMEELSAQTLPQGYSYDWTGTAAQEKEAAGQTTVILVLALVFAYLFLVALYESWTIPVPVLLSVSVGVFGAMAALLVTGLPLDIYGQIGLVVLIALAAKNGILIVEFAKERREIDGMPILEAAVTGARARFRAVMMTSIAFIAGLWPLVSATGAAELTRRGVGTGVFGGMLAAALVGIFVIPSLYVIFQSAREWAKARLGLRPASGRGTADRGD</sequence>
<keyword evidence="8 9" id="KW-0472">Membrane</keyword>
<dbReference type="InterPro" id="IPR001036">
    <property type="entry name" value="Acrflvin-R"/>
</dbReference>
<feature type="transmembrane region" description="Helical" evidence="9">
    <location>
        <begin position="897"/>
        <end position="917"/>
    </location>
</feature>
<evidence type="ECO:0000256" key="5">
    <source>
        <dbReference type="ARBA" id="ARBA00022519"/>
    </source>
</evidence>
<feature type="transmembrane region" description="Helical" evidence="9">
    <location>
        <begin position="12"/>
        <end position="31"/>
    </location>
</feature>
<evidence type="ECO:0000256" key="2">
    <source>
        <dbReference type="ARBA" id="ARBA00010942"/>
    </source>
</evidence>
<dbReference type="Gene3D" id="3.30.70.1320">
    <property type="entry name" value="Multidrug efflux transporter AcrB pore domain like"/>
    <property type="match status" value="1"/>
</dbReference>
<feature type="transmembrane region" description="Helical" evidence="9">
    <location>
        <begin position="968"/>
        <end position="988"/>
    </location>
</feature>
<feature type="transmembrane region" description="Helical" evidence="9">
    <location>
        <begin position="396"/>
        <end position="415"/>
    </location>
</feature>
<comment type="similarity">
    <text evidence="2 9">Belongs to the resistance-nodulation-cell division (RND) (TC 2.A.6) family.</text>
</comment>
<evidence type="ECO:0000256" key="4">
    <source>
        <dbReference type="ARBA" id="ARBA00022475"/>
    </source>
</evidence>
<evidence type="ECO:0000256" key="1">
    <source>
        <dbReference type="ARBA" id="ARBA00004429"/>
    </source>
</evidence>
<dbReference type="FunFam" id="3.30.70.1430:FF:000001">
    <property type="entry name" value="Efflux pump membrane transporter"/>
    <property type="match status" value="1"/>
</dbReference>
<dbReference type="SUPFAM" id="SSF82866">
    <property type="entry name" value="Multidrug efflux transporter AcrB transmembrane domain"/>
    <property type="match status" value="2"/>
</dbReference>
<feature type="transmembrane region" description="Helical" evidence="9">
    <location>
        <begin position="346"/>
        <end position="364"/>
    </location>
</feature>
<feature type="transmembrane region" description="Helical" evidence="9">
    <location>
        <begin position="476"/>
        <end position="500"/>
    </location>
</feature>
<dbReference type="GO" id="GO:0005886">
    <property type="term" value="C:plasma membrane"/>
    <property type="evidence" value="ECO:0007669"/>
    <property type="project" value="UniProtKB-SubCell"/>
</dbReference>
<dbReference type="PRINTS" id="PR00702">
    <property type="entry name" value="ACRIFLAVINRP"/>
</dbReference>
<feature type="domain" description="SSD" evidence="10">
    <location>
        <begin position="371"/>
        <end position="498"/>
    </location>
</feature>
<accession>A0A8J7CKW4</accession>
<evidence type="ECO:0000256" key="7">
    <source>
        <dbReference type="ARBA" id="ARBA00022989"/>
    </source>
</evidence>
<dbReference type="InterPro" id="IPR004764">
    <property type="entry name" value="MdtF-like"/>
</dbReference>
<dbReference type="Proteomes" id="UP000609121">
    <property type="component" value="Unassembled WGS sequence"/>
</dbReference>
<feature type="transmembrane region" description="Helical" evidence="9">
    <location>
        <begin position="1008"/>
        <end position="1027"/>
    </location>
</feature>
<evidence type="ECO:0000256" key="8">
    <source>
        <dbReference type="ARBA" id="ARBA00023136"/>
    </source>
</evidence>
<dbReference type="AlphaFoldDB" id="A0A8J7CKW4"/>
<feature type="transmembrane region" description="Helical" evidence="9">
    <location>
        <begin position="923"/>
        <end position="947"/>
    </location>
</feature>
<comment type="subcellular location">
    <subcellularLocation>
        <location evidence="1 9">Cell inner membrane</location>
        <topology evidence="1 9">Multi-pass membrane protein</topology>
    </subcellularLocation>
</comment>